<protein>
    <submittedName>
        <fullName evidence="2">DsbA family oxidoreductase</fullName>
    </submittedName>
</protein>
<name>A0A5C4SXZ2_9BACL</name>
<dbReference type="RefSeq" id="WP_139606843.1">
    <property type="nucleotide sequence ID" value="NZ_VDCQ01000076.1"/>
</dbReference>
<dbReference type="PANTHER" id="PTHR13887">
    <property type="entry name" value="GLUTATHIONE S-TRANSFERASE KAPPA"/>
    <property type="match status" value="1"/>
</dbReference>
<dbReference type="OrthoDB" id="9799122at2"/>
<reference evidence="2 3" key="1">
    <citation type="submission" date="2019-05" db="EMBL/GenBank/DDBJ databases">
        <title>We sequenced the genome of Paenibacillus hemerocallicola KCTC 33185 for further insight into its adaptation and study the phylogeny of Paenibacillus.</title>
        <authorList>
            <person name="Narsing Rao M.P."/>
        </authorList>
    </citation>
    <scope>NUCLEOTIDE SEQUENCE [LARGE SCALE GENOMIC DNA]</scope>
    <source>
        <strain evidence="2 3">KCTC 33185</strain>
    </source>
</reference>
<evidence type="ECO:0000259" key="1">
    <source>
        <dbReference type="Pfam" id="PF01323"/>
    </source>
</evidence>
<dbReference type="InterPro" id="IPR036249">
    <property type="entry name" value="Thioredoxin-like_sf"/>
</dbReference>
<dbReference type="CDD" id="cd03024">
    <property type="entry name" value="DsbA_FrnE"/>
    <property type="match status" value="1"/>
</dbReference>
<dbReference type="Proteomes" id="UP000307943">
    <property type="component" value="Unassembled WGS sequence"/>
</dbReference>
<keyword evidence="3" id="KW-1185">Reference proteome</keyword>
<dbReference type="InterPro" id="IPR001853">
    <property type="entry name" value="DSBA-like_thioredoxin_dom"/>
</dbReference>
<accession>A0A5C4SXZ2</accession>
<dbReference type="Gene3D" id="3.40.30.10">
    <property type="entry name" value="Glutaredoxin"/>
    <property type="match status" value="1"/>
</dbReference>
<gene>
    <name evidence="2" type="ORF">FE784_34665</name>
</gene>
<dbReference type="SUPFAM" id="SSF52833">
    <property type="entry name" value="Thioredoxin-like"/>
    <property type="match status" value="1"/>
</dbReference>
<evidence type="ECO:0000313" key="3">
    <source>
        <dbReference type="Proteomes" id="UP000307943"/>
    </source>
</evidence>
<proteinExistence type="predicted"/>
<dbReference type="EMBL" id="VDCQ01000076">
    <property type="protein sequence ID" value="TNJ61236.1"/>
    <property type="molecule type" value="Genomic_DNA"/>
</dbReference>
<organism evidence="2 3">
    <name type="scientific">Paenibacillus hemerocallicola</name>
    <dbReference type="NCBI Taxonomy" id="1172614"/>
    <lineage>
        <taxon>Bacteria</taxon>
        <taxon>Bacillati</taxon>
        <taxon>Bacillota</taxon>
        <taxon>Bacilli</taxon>
        <taxon>Bacillales</taxon>
        <taxon>Paenibacillaceae</taxon>
        <taxon>Paenibacillus</taxon>
    </lineage>
</organism>
<dbReference type="Pfam" id="PF01323">
    <property type="entry name" value="DSBA"/>
    <property type="match status" value="1"/>
</dbReference>
<dbReference type="AlphaFoldDB" id="A0A5C4SXZ2"/>
<dbReference type="PANTHER" id="PTHR13887:SF41">
    <property type="entry name" value="THIOREDOXIN SUPERFAMILY PROTEIN"/>
    <property type="match status" value="1"/>
</dbReference>
<sequence length="244" mass="27246">MKVEIWSDFVCPFCYIGKRRFEAALEQFPHRGEVEVVYRSFELDPEAKRDLPGDIHDMLASKYGMSREKAMSMNFNVGEQAQSVGLTYHFDKMKPTNTFDAHRLAHFAGRYGKSAEMTERLLRAYFTEGEHIGHADTLIALAAELGLDRDEVAGMLASDEGKSEVRSDEQEANALDVRGVPFFVINRKYAISGAQSSQVFAETLDKVWSEDHPLVYVNGADDQSADGYCEDGVCGVPPTADNKD</sequence>
<evidence type="ECO:0000313" key="2">
    <source>
        <dbReference type="EMBL" id="TNJ61236.1"/>
    </source>
</evidence>
<dbReference type="GO" id="GO:0016491">
    <property type="term" value="F:oxidoreductase activity"/>
    <property type="evidence" value="ECO:0007669"/>
    <property type="project" value="InterPro"/>
</dbReference>
<feature type="domain" description="DSBA-like thioredoxin" evidence="1">
    <location>
        <begin position="3"/>
        <end position="204"/>
    </location>
</feature>
<comment type="caution">
    <text evidence="2">The sequence shown here is derived from an EMBL/GenBank/DDBJ whole genome shotgun (WGS) entry which is preliminary data.</text>
</comment>